<comment type="caution">
    <text evidence="4">The sequence shown here is derived from an EMBL/GenBank/DDBJ whole genome shotgun (WGS) entry which is preliminary data.</text>
</comment>
<gene>
    <name evidence="4" type="ORF">CTEN210_05623</name>
</gene>
<dbReference type="SUPFAM" id="SSF48452">
    <property type="entry name" value="TPR-like"/>
    <property type="match status" value="4"/>
</dbReference>
<feature type="repeat" description="TPR" evidence="3">
    <location>
        <begin position="448"/>
        <end position="481"/>
    </location>
</feature>
<evidence type="ECO:0000256" key="3">
    <source>
        <dbReference type="PROSITE-ProRule" id="PRU00339"/>
    </source>
</evidence>
<dbReference type="InterPro" id="IPR019734">
    <property type="entry name" value="TPR_rpt"/>
</dbReference>
<feature type="repeat" description="TPR" evidence="3">
    <location>
        <begin position="617"/>
        <end position="650"/>
    </location>
</feature>
<name>A0AAD3CNI8_9STRA</name>
<dbReference type="Gene3D" id="1.25.40.10">
    <property type="entry name" value="Tetratricopeptide repeat domain"/>
    <property type="match status" value="4"/>
</dbReference>
<dbReference type="SMART" id="SM00028">
    <property type="entry name" value="TPR"/>
    <property type="match status" value="12"/>
</dbReference>
<feature type="repeat" description="TPR" evidence="3">
    <location>
        <begin position="532"/>
        <end position="565"/>
    </location>
</feature>
<dbReference type="Pfam" id="PF13181">
    <property type="entry name" value="TPR_8"/>
    <property type="match status" value="3"/>
</dbReference>
<proteinExistence type="predicted"/>
<dbReference type="Proteomes" id="UP001054902">
    <property type="component" value="Unassembled WGS sequence"/>
</dbReference>
<keyword evidence="5" id="KW-1185">Reference proteome</keyword>
<evidence type="ECO:0000313" key="5">
    <source>
        <dbReference type="Proteomes" id="UP001054902"/>
    </source>
</evidence>
<keyword evidence="2 3" id="KW-0802">TPR repeat</keyword>
<dbReference type="PANTHER" id="PTHR45641:SF19">
    <property type="entry name" value="NEPHROCYSTIN-3"/>
    <property type="match status" value="1"/>
</dbReference>
<organism evidence="4 5">
    <name type="scientific">Chaetoceros tenuissimus</name>
    <dbReference type="NCBI Taxonomy" id="426638"/>
    <lineage>
        <taxon>Eukaryota</taxon>
        <taxon>Sar</taxon>
        <taxon>Stramenopiles</taxon>
        <taxon>Ochrophyta</taxon>
        <taxon>Bacillariophyta</taxon>
        <taxon>Coscinodiscophyceae</taxon>
        <taxon>Chaetocerotophycidae</taxon>
        <taxon>Chaetocerotales</taxon>
        <taxon>Chaetocerotaceae</taxon>
        <taxon>Chaetoceros</taxon>
    </lineage>
</organism>
<dbReference type="InterPro" id="IPR011990">
    <property type="entry name" value="TPR-like_helical_dom_sf"/>
</dbReference>
<accession>A0AAD3CNI8</accession>
<feature type="repeat" description="TPR" evidence="3">
    <location>
        <begin position="139"/>
        <end position="172"/>
    </location>
</feature>
<feature type="repeat" description="TPR" evidence="3">
    <location>
        <begin position="490"/>
        <end position="523"/>
    </location>
</feature>
<dbReference type="AlphaFoldDB" id="A0AAD3CNI8"/>
<sequence length="678" mass="75585">MNCLQLNNEACVLIRSSLNDSARERLSLALFETCSKPTTSAAPQHMSLDSSFSSSAESTSSLEHEYDEGMRTFSEPIHISCTQSYALPDAATLRCTVLFNLGLVHSFLSENEEAITYFSDCLEALENLSLSQACRPSAVAVLNNLGHAYFRLGKHGEAVKYYERSIAVARSQYNYCHLDIAAALNSIGVARLYSLSHDSETTFKTLQYFLEANSIRTAVLGDGNDHDRETATVINNIGRVKFIAKEYSEAIKYYKASYEIRMKLLGARHIDVAATLNNMAQAHHKLDLNDTAKDLYKEYIEIASNVFGTSHNDVATAIRCLAEVHEDDEEFEEAIHFYTKSIKSFSSIQKVSSSEKNHVEVEVAHTLHRLCNVYYKMGDEEAALACCEKCYEFETQIPNYPQNNLVNTALNAAHINQNLGDTSNALHYYTEACKIQRAMGPSEETKLASTLSHMGHIFDKCGEYSAAMKAYEEALLLRVNAQGSSHFEVSSTLNAMGMVCYKTQSYEVALKCFEESLSIRKKSEQARTRDITTILFNLGSVHMDTGNSLQALQCFQECYNIEKGSEDTKITNLVGTLKQLGRTYMARSEGKPAVECFKEGVELCKLNENKAVAKELPSFLKMLGNAYLILGDMEKAMNAFCESMRNGEEHSGQEGDQELPLDFYLLSKVDFKQCAPAA</sequence>
<dbReference type="PROSITE" id="PS50005">
    <property type="entry name" value="TPR"/>
    <property type="match status" value="5"/>
</dbReference>
<evidence type="ECO:0000313" key="4">
    <source>
        <dbReference type="EMBL" id="GFH49147.1"/>
    </source>
</evidence>
<dbReference type="Pfam" id="PF13424">
    <property type="entry name" value="TPR_12"/>
    <property type="match status" value="4"/>
</dbReference>
<keyword evidence="1" id="KW-0677">Repeat</keyword>
<evidence type="ECO:0000256" key="1">
    <source>
        <dbReference type="ARBA" id="ARBA00022737"/>
    </source>
</evidence>
<reference evidence="4 5" key="1">
    <citation type="journal article" date="2021" name="Sci. Rep.">
        <title>The genome of the diatom Chaetoceros tenuissimus carries an ancient integrated fragment of an extant virus.</title>
        <authorList>
            <person name="Hongo Y."/>
            <person name="Kimura K."/>
            <person name="Takaki Y."/>
            <person name="Yoshida Y."/>
            <person name="Baba S."/>
            <person name="Kobayashi G."/>
            <person name="Nagasaki K."/>
            <person name="Hano T."/>
            <person name="Tomaru Y."/>
        </authorList>
    </citation>
    <scope>NUCLEOTIDE SEQUENCE [LARGE SCALE GENOMIC DNA]</scope>
    <source>
        <strain evidence="4 5">NIES-3715</strain>
    </source>
</reference>
<evidence type="ECO:0000256" key="2">
    <source>
        <dbReference type="ARBA" id="ARBA00022803"/>
    </source>
</evidence>
<dbReference type="PANTHER" id="PTHR45641">
    <property type="entry name" value="TETRATRICOPEPTIDE REPEAT PROTEIN (AFU_ORTHOLOGUE AFUA_6G03870)"/>
    <property type="match status" value="1"/>
</dbReference>
<evidence type="ECO:0008006" key="6">
    <source>
        <dbReference type="Google" id="ProtNLM"/>
    </source>
</evidence>
<protein>
    <recommendedName>
        <fullName evidence="6">Kinesin light chain</fullName>
    </recommendedName>
</protein>
<dbReference type="EMBL" id="BLLK01000032">
    <property type="protein sequence ID" value="GFH49147.1"/>
    <property type="molecule type" value="Genomic_DNA"/>
</dbReference>